<keyword evidence="3 5" id="KW-0285">Flavoprotein</keyword>
<dbReference type="GeneID" id="61262760"/>
<dbReference type="InterPro" id="IPR045008">
    <property type="entry name" value="ACX4-like"/>
</dbReference>
<gene>
    <name evidence="9" type="ORF">AN277_0202825</name>
    <name evidence="10" type="ORF">I6G21_05160</name>
</gene>
<dbReference type="Pfam" id="PF02771">
    <property type="entry name" value="Acyl-CoA_dh_N"/>
    <property type="match status" value="1"/>
</dbReference>
<dbReference type="Gene3D" id="2.40.110.10">
    <property type="entry name" value="Butyryl-CoA Dehydrogenase, subunit A, domain 2"/>
    <property type="match status" value="1"/>
</dbReference>
<feature type="domain" description="Acyl-CoA oxidase/dehydrogenase middle" evidence="7">
    <location>
        <begin position="141"/>
        <end position="232"/>
    </location>
</feature>
<dbReference type="GO" id="GO:0003995">
    <property type="term" value="F:acyl-CoA dehydrogenase activity"/>
    <property type="evidence" value="ECO:0007669"/>
    <property type="project" value="InterPro"/>
</dbReference>
<dbReference type="PROSITE" id="PS00073">
    <property type="entry name" value="ACYL_COA_DH_2"/>
    <property type="match status" value="1"/>
</dbReference>
<reference evidence="10 12" key="4">
    <citation type="submission" date="2020-12" db="EMBL/GenBank/DDBJ databases">
        <title>FDA dAtabase for Regulatory Grade micrObial Sequences (FDA-ARGOS): Supporting development and validation of Infectious Disease Dx tests.</title>
        <authorList>
            <person name="Sproer C."/>
            <person name="Gronow S."/>
            <person name="Severitt S."/>
            <person name="Schroder I."/>
            <person name="Tallon L."/>
            <person name="Sadzewicz L."/>
            <person name="Zhao X."/>
            <person name="Boylan J."/>
            <person name="Ott S."/>
            <person name="Bowen H."/>
            <person name="Vavikolanu K."/>
            <person name="Mehta A."/>
            <person name="Aluvathingal J."/>
            <person name="Nadendla S."/>
            <person name="Lowell S."/>
            <person name="Myers T."/>
            <person name="Yan Y."/>
            <person name="Sichtig H."/>
        </authorList>
    </citation>
    <scope>NUCLEOTIDE SEQUENCE [LARGE SCALE GENOMIC DNA]</scope>
    <source>
        <strain evidence="10 12">FDAARGOS_864</strain>
    </source>
</reference>
<comment type="cofactor">
    <cofactor evidence="1 5">
        <name>FAD</name>
        <dbReference type="ChEBI" id="CHEBI:57692"/>
    </cofactor>
</comment>
<evidence type="ECO:0000259" key="7">
    <source>
        <dbReference type="Pfam" id="PF02770"/>
    </source>
</evidence>
<dbReference type="RefSeq" id="WP_058730613.1">
    <property type="nucleotide sequence ID" value="NZ_CP065738.1"/>
</dbReference>
<dbReference type="Proteomes" id="UP000594975">
    <property type="component" value="Chromosome"/>
</dbReference>
<dbReference type="Gene3D" id="1.20.140.10">
    <property type="entry name" value="Butyryl-CoA Dehydrogenase, subunit A, domain 3"/>
    <property type="match status" value="1"/>
</dbReference>
<dbReference type="PANTHER" id="PTHR43188:SF1">
    <property type="entry name" value="ACYL-COA DEHYDROGENASE"/>
    <property type="match status" value="1"/>
</dbReference>
<dbReference type="Gene3D" id="1.10.540.10">
    <property type="entry name" value="Acyl-CoA dehydrogenase/oxidase, N-terminal domain"/>
    <property type="match status" value="1"/>
</dbReference>
<dbReference type="AlphaFoldDB" id="A0A147EBH2"/>
<keyword evidence="5" id="KW-0560">Oxidoreductase</keyword>
<evidence type="ECO:0000256" key="1">
    <source>
        <dbReference type="ARBA" id="ARBA00001974"/>
    </source>
</evidence>
<reference evidence="11" key="2">
    <citation type="submission" date="2016-04" db="EMBL/GenBank/DDBJ databases">
        <authorList>
            <person name="Waterworth S."/>
            <person name="Matcher G."/>
        </authorList>
    </citation>
    <scope>NUCLEOTIDE SEQUENCE [LARGE SCALE GENOMIC DNA]</scope>
    <source>
        <strain evidence="11">RuSp02-3</strain>
    </source>
</reference>
<evidence type="ECO:0000313" key="12">
    <source>
        <dbReference type="Proteomes" id="UP000594975"/>
    </source>
</evidence>
<dbReference type="Proteomes" id="UP000053171">
    <property type="component" value="Unassembled WGS sequence"/>
</dbReference>
<evidence type="ECO:0000259" key="6">
    <source>
        <dbReference type="Pfam" id="PF00441"/>
    </source>
</evidence>
<comment type="similarity">
    <text evidence="2 5">Belongs to the acyl-CoA dehydrogenase family.</text>
</comment>
<evidence type="ECO:0000256" key="5">
    <source>
        <dbReference type="RuleBase" id="RU362125"/>
    </source>
</evidence>
<dbReference type="Pfam" id="PF02770">
    <property type="entry name" value="Acyl-CoA_dh_M"/>
    <property type="match status" value="1"/>
</dbReference>
<accession>A0A147EBH2</accession>
<evidence type="ECO:0000256" key="2">
    <source>
        <dbReference type="ARBA" id="ARBA00009347"/>
    </source>
</evidence>
<dbReference type="EMBL" id="CP065738">
    <property type="protein sequence ID" value="QPT54532.1"/>
    <property type="molecule type" value="Genomic_DNA"/>
</dbReference>
<dbReference type="PANTHER" id="PTHR43188">
    <property type="entry name" value="ACYL-COENZYME A OXIDASE"/>
    <property type="match status" value="1"/>
</dbReference>
<dbReference type="InterPro" id="IPR006091">
    <property type="entry name" value="Acyl-CoA_Oxase/DH_mid-dom"/>
</dbReference>
<evidence type="ECO:0000256" key="3">
    <source>
        <dbReference type="ARBA" id="ARBA00022630"/>
    </source>
</evidence>
<proteinExistence type="inferred from homology"/>
<dbReference type="InterPro" id="IPR009100">
    <property type="entry name" value="AcylCoA_DH/oxidase_NM_dom_sf"/>
</dbReference>
<keyword evidence="11" id="KW-1185">Reference proteome</keyword>
<dbReference type="SUPFAM" id="SSF47203">
    <property type="entry name" value="Acyl-CoA dehydrogenase C-terminal domain-like"/>
    <property type="match status" value="1"/>
</dbReference>
<evidence type="ECO:0000256" key="4">
    <source>
        <dbReference type="ARBA" id="ARBA00022827"/>
    </source>
</evidence>
<dbReference type="EMBL" id="LJBJ02000003">
    <property type="protein sequence ID" value="OAX52551.1"/>
    <property type="molecule type" value="Genomic_DNA"/>
</dbReference>
<evidence type="ECO:0000259" key="8">
    <source>
        <dbReference type="Pfam" id="PF02771"/>
    </source>
</evidence>
<evidence type="ECO:0000313" key="9">
    <source>
        <dbReference type="EMBL" id="OAX52551.1"/>
    </source>
</evidence>
<feature type="domain" description="Acyl-CoA dehydrogenase/oxidase N-terminal" evidence="8">
    <location>
        <begin position="40"/>
        <end position="136"/>
    </location>
</feature>
<dbReference type="PATRIC" id="fig|37923.10.peg.1522"/>
<evidence type="ECO:0000313" key="10">
    <source>
        <dbReference type="EMBL" id="QPT54532.1"/>
    </source>
</evidence>
<feature type="domain" description="Acyl-CoA dehydrogenase/oxidase C-terminal" evidence="6">
    <location>
        <begin position="251"/>
        <end position="391"/>
    </location>
</feature>
<dbReference type="Pfam" id="PF00441">
    <property type="entry name" value="Acyl-CoA_dh_1"/>
    <property type="match status" value="1"/>
</dbReference>
<organism evidence="9 11">
    <name type="scientific">Rothia kristinae</name>
    <dbReference type="NCBI Taxonomy" id="37923"/>
    <lineage>
        <taxon>Bacteria</taxon>
        <taxon>Bacillati</taxon>
        <taxon>Actinomycetota</taxon>
        <taxon>Actinomycetes</taxon>
        <taxon>Micrococcales</taxon>
        <taxon>Micrococcaceae</taxon>
        <taxon>Rothia</taxon>
    </lineage>
</organism>
<dbReference type="InterPro" id="IPR036250">
    <property type="entry name" value="AcylCo_DH-like_C"/>
</dbReference>
<reference evidence="9 11" key="3">
    <citation type="submission" date="2016-06" db="EMBL/GenBank/DDBJ databases">
        <title>Identification of putative biosynthetic pathways for the production of bioactive secondary metabolites by the marine actinomycete Kocuria kristinae RUTW2-3.</title>
        <authorList>
            <person name="Waterworth S.C."/>
            <person name="Walmsley T.A."/>
            <person name="Matongo T."/>
            <person name="Davies-Coleman M.T."/>
            <person name="Dorrington R.A."/>
        </authorList>
    </citation>
    <scope>NUCLEOTIDE SEQUENCE [LARGE SCALE GENOMIC DNA]</scope>
    <source>
        <strain evidence="11">RuSp02-3</strain>
        <strain evidence="9">RUTW2-3</strain>
    </source>
</reference>
<dbReference type="STRING" id="37923.BK826_07575"/>
<dbReference type="InterPro" id="IPR006089">
    <property type="entry name" value="Acyl-CoA_DH_CS"/>
</dbReference>
<name>A0A147EBH2_9MICC</name>
<evidence type="ECO:0000313" key="11">
    <source>
        <dbReference type="Proteomes" id="UP000053171"/>
    </source>
</evidence>
<dbReference type="InterPro" id="IPR013786">
    <property type="entry name" value="AcylCoA_DH/ox_N"/>
</dbReference>
<dbReference type="SUPFAM" id="SSF56645">
    <property type="entry name" value="Acyl-CoA dehydrogenase NM domain-like"/>
    <property type="match status" value="1"/>
</dbReference>
<dbReference type="InterPro" id="IPR046373">
    <property type="entry name" value="Acyl-CoA_Oxase/DH_mid-dom_sf"/>
</dbReference>
<dbReference type="InterPro" id="IPR037069">
    <property type="entry name" value="AcylCoA_DH/ox_N_sf"/>
</dbReference>
<dbReference type="GO" id="GO:0050660">
    <property type="term" value="F:flavin adenine dinucleotide binding"/>
    <property type="evidence" value="ECO:0007669"/>
    <property type="project" value="InterPro"/>
</dbReference>
<dbReference type="KEGG" id="rkr:I6G21_05160"/>
<sequence length="398" mass="43169">MPVNPEPRYDLETPEDLDYLGAFAGATDADREAWGAARTYGREILPRMNEAWQKAEYPLDLVAKMGEADLLTDGLDIPGHRKLSPLGAGLVNMEISRWDGSMATALAVQGGLALRSIALFGSEEQKQRYVEDLVTGRVCGAFALTEPEHGSDSVSLETSAVRDGDEYVITGEKKWIGNGAAGGITVVWARDEDGNVRGFIVPQDTPGYEAEVITGKGALRAIDQARISLNGVRVPASNLLPGVARFKEVSAVLVETRVGVGWSALGHAVAVFEAALAYSRQRVQFGKPLAKFQMVQERLVEMLSDITDMQLMSAQIARLQTEGILRDQQASLFKVHNTVRARRVAATARDMLGGNGILLENHVMRHVADIEGIHTYEGTESIQRLIVGRDITGQSAFA</sequence>
<protein>
    <submittedName>
        <fullName evidence="9 10">Acyl-CoA dehydrogenase</fullName>
    </submittedName>
</protein>
<keyword evidence="4 5" id="KW-0274">FAD</keyword>
<dbReference type="InterPro" id="IPR009075">
    <property type="entry name" value="AcylCo_DH/oxidase_C"/>
</dbReference>
<dbReference type="GO" id="GO:0006635">
    <property type="term" value="P:fatty acid beta-oxidation"/>
    <property type="evidence" value="ECO:0007669"/>
    <property type="project" value="InterPro"/>
</dbReference>
<reference evidence="9" key="1">
    <citation type="submission" date="2016-04" db="EMBL/GenBank/DDBJ databases">
        <authorList>
            <person name="Evans L.H."/>
            <person name="Alamgir A."/>
            <person name="Owens N."/>
            <person name="Weber N.D."/>
            <person name="Virtaneva K."/>
            <person name="Barbian K."/>
            <person name="Babar A."/>
            <person name="Rosenke K."/>
        </authorList>
    </citation>
    <scope>NUCLEOTIDE SEQUENCE [LARGE SCALE GENOMIC DNA]</scope>
    <source>
        <strain evidence="9">RUTW2-3</strain>
    </source>
</reference>